<evidence type="ECO:0000256" key="7">
    <source>
        <dbReference type="ARBA" id="ARBA00023237"/>
    </source>
</evidence>
<dbReference type="InterPro" id="IPR034746">
    <property type="entry name" value="POTRA"/>
</dbReference>
<dbReference type="InterPro" id="IPR010827">
    <property type="entry name" value="BamA/TamA_POTRA"/>
</dbReference>
<keyword evidence="11" id="KW-1185">Reference proteome</keyword>
<dbReference type="RefSeq" id="WP_088252061.1">
    <property type="nucleotide sequence ID" value="NZ_NIDE01000001.1"/>
</dbReference>
<dbReference type="GO" id="GO:0009279">
    <property type="term" value="C:cell outer membrane"/>
    <property type="evidence" value="ECO:0007669"/>
    <property type="project" value="UniProtKB-UniRule"/>
</dbReference>
<evidence type="ECO:0000256" key="3">
    <source>
        <dbReference type="ARBA" id="ARBA00022692"/>
    </source>
</evidence>
<feature type="domain" description="POTRA" evidence="9">
    <location>
        <begin position="290"/>
        <end position="368"/>
    </location>
</feature>
<dbReference type="Pfam" id="PF01103">
    <property type="entry name" value="Omp85"/>
    <property type="match status" value="1"/>
</dbReference>
<evidence type="ECO:0000256" key="1">
    <source>
        <dbReference type="ARBA" id="ARBA00004370"/>
    </source>
</evidence>
<dbReference type="InterPro" id="IPR000184">
    <property type="entry name" value="Bac_surfAg_D15"/>
</dbReference>
<dbReference type="InterPro" id="IPR039910">
    <property type="entry name" value="D15-like"/>
</dbReference>
<dbReference type="Pfam" id="PF07244">
    <property type="entry name" value="POTRA"/>
    <property type="match status" value="4"/>
</dbReference>
<evidence type="ECO:0000259" key="9">
    <source>
        <dbReference type="PROSITE" id="PS51779"/>
    </source>
</evidence>
<comment type="subcellular location">
    <subcellularLocation>
        <location evidence="1">Membrane</location>
    </subcellularLocation>
</comment>
<name>A0A225E016_9BACT</name>
<evidence type="ECO:0000313" key="11">
    <source>
        <dbReference type="Proteomes" id="UP000214646"/>
    </source>
</evidence>
<comment type="caution">
    <text evidence="10">The sequence shown here is derived from an EMBL/GenBank/DDBJ whole genome shotgun (WGS) entry which is preliminary data.</text>
</comment>
<dbReference type="Gene3D" id="3.10.20.310">
    <property type="entry name" value="membrane protein fhac"/>
    <property type="match status" value="5"/>
</dbReference>
<dbReference type="Proteomes" id="UP000214646">
    <property type="component" value="Unassembled WGS sequence"/>
</dbReference>
<evidence type="ECO:0000256" key="8">
    <source>
        <dbReference type="NCBIfam" id="TIGR03303"/>
    </source>
</evidence>
<feature type="domain" description="POTRA" evidence="9">
    <location>
        <begin position="119"/>
        <end position="195"/>
    </location>
</feature>
<keyword evidence="4" id="KW-0732">Signal</keyword>
<dbReference type="NCBIfam" id="TIGR03303">
    <property type="entry name" value="OM_YaeT"/>
    <property type="match status" value="1"/>
</dbReference>
<dbReference type="OrthoDB" id="231360at2"/>
<dbReference type="PANTHER" id="PTHR12815:SF47">
    <property type="entry name" value="TRANSLOCATION AND ASSEMBLY MODULE SUBUNIT TAMA"/>
    <property type="match status" value="1"/>
</dbReference>
<evidence type="ECO:0000256" key="6">
    <source>
        <dbReference type="ARBA" id="ARBA00023136"/>
    </source>
</evidence>
<accession>A0A225E016</accession>
<proteinExistence type="predicted"/>
<dbReference type="PROSITE" id="PS51779">
    <property type="entry name" value="POTRA"/>
    <property type="match status" value="3"/>
</dbReference>
<keyword evidence="7" id="KW-0998">Cell outer membrane</keyword>
<evidence type="ECO:0000313" key="10">
    <source>
        <dbReference type="EMBL" id="OWK46892.1"/>
    </source>
</evidence>
<evidence type="ECO:0000256" key="5">
    <source>
        <dbReference type="ARBA" id="ARBA00022737"/>
    </source>
</evidence>
<gene>
    <name evidence="10" type="ORF">FRUB_00591</name>
</gene>
<evidence type="ECO:0000256" key="2">
    <source>
        <dbReference type="ARBA" id="ARBA00022452"/>
    </source>
</evidence>
<dbReference type="InterPro" id="IPR023707">
    <property type="entry name" value="OM_assembly_BamA"/>
</dbReference>
<evidence type="ECO:0000256" key="4">
    <source>
        <dbReference type="ARBA" id="ARBA00022729"/>
    </source>
</evidence>
<sequence length="799" mass="88552">MIARRPFLGRIQAFVVLAVVAAVGGVWCAAPGARAAEETPFGKIVADVIPVNNKIHDKQTILSQMKTKAGAVYDPNTVDADVRQLMGTRWFAPGGVRVSTIIGADNRVTVFVHVLELNNIVNEVVYIGQEHLSESELRDLTHLRKGSPLNPTMNQLAAQEIQNKLREEGRAYATVILLEGDKLADTRVVFQITEGPVVRLRGVDFRGNAAADSGRLKTVVVSTGPMISGFITPLTAKFNQAMVEEDKKRLVKYYYRLGHLDAQVHEEVVPYPNDVSQVTVVYHVDEGRAYTVGSVKIEGNKLVSDARLRKVIETKPGEKYNLDAVQADEQRLKNLEGNGGVNAIVEHAWFAVPDKPGVVDVHYRLMEPSRGEPDRVGRIIIEGNTITAQRVIMNQLGLYPGQVLQYPKLKQAEANLSRLGIFDGEDPPTVEVIPSDFDSIYKDIRVRVKETRTGMAALTATVNSDAGVNGSITLNQRNFDILRVPTSLDDLFAGKAFRGGGQEMQIQAMPGTTFQRYAITWREPYLYDTRFGLTISGSFFERQYTEYTEERTGLRATVDYRFAESPIWKTTMSARLEDVDVKNIPYWASNAITSDAGHATQLGLRAGLNRDTRDSYLLPTSGSVFDIGFEQLFGSYYEVPIGTTELSQYYTMYQRKDGSGKQVLALRTQATVMGANAPVFERAFAGGFRSMRGFTFRGVGPYENDLNIGGTFAFLNTVEYQIPVMANDKLWFVMFCDHGTVERTVTITDYRVAVGAGMRIVIPAMGPLPIALDFAVPVHQAAQDQKQLFSFYVGWFGGQ</sequence>
<dbReference type="Gene3D" id="2.40.160.50">
    <property type="entry name" value="membrane protein fhac: a member of the omp85/tpsb transporter family"/>
    <property type="match status" value="1"/>
</dbReference>
<dbReference type="GO" id="GO:0071709">
    <property type="term" value="P:membrane assembly"/>
    <property type="evidence" value="ECO:0007669"/>
    <property type="project" value="InterPro"/>
</dbReference>
<dbReference type="AlphaFoldDB" id="A0A225E016"/>
<keyword evidence="5" id="KW-0677">Repeat</keyword>
<dbReference type="PANTHER" id="PTHR12815">
    <property type="entry name" value="SORTING AND ASSEMBLY MACHINERY SAMM50 PROTEIN FAMILY MEMBER"/>
    <property type="match status" value="1"/>
</dbReference>
<reference evidence="11" key="1">
    <citation type="submission" date="2017-06" db="EMBL/GenBank/DDBJ databases">
        <title>Genome analysis of Fimbriiglobus ruber SP5, the first member of the order Planctomycetales with confirmed chitinolytic capability.</title>
        <authorList>
            <person name="Ravin N.V."/>
            <person name="Rakitin A.L."/>
            <person name="Ivanova A.A."/>
            <person name="Beletsky A.V."/>
            <person name="Kulichevskaya I.S."/>
            <person name="Mardanov A.V."/>
            <person name="Dedysh S.N."/>
        </authorList>
    </citation>
    <scope>NUCLEOTIDE SEQUENCE [LARGE SCALE GENOMIC DNA]</scope>
    <source>
        <strain evidence="11">SP5</strain>
    </source>
</reference>
<keyword evidence="2" id="KW-1134">Transmembrane beta strand</keyword>
<keyword evidence="3" id="KW-0812">Transmembrane</keyword>
<protein>
    <recommendedName>
        <fullName evidence="8">Outer membrane protein assembly factor BamA</fullName>
    </recommendedName>
</protein>
<keyword evidence="6" id="KW-0472">Membrane</keyword>
<dbReference type="EMBL" id="NIDE01000001">
    <property type="protein sequence ID" value="OWK46892.1"/>
    <property type="molecule type" value="Genomic_DNA"/>
</dbReference>
<organism evidence="10 11">
    <name type="scientific">Fimbriiglobus ruber</name>
    <dbReference type="NCBI Taxonomy" id="1908690"/>
    <lineage>
        <taxon>Bacteria</taxon>
        <taxon>Pseudomonadati</taxon>
        <taxon>Planctomycetota</taxon>
        <taxon>Planctomycetia</taxon>
        <taxon>Gemmatales</taxon>
        <taxon>Gemmataceae</taxon>
        <taxon>Fimbriiglobus</taxon>
    </lineage>
</organism>
<feature type="domain" description="POTRA" evidence="9">
    <location>
        <begin position="198"/>
        <end position="287"/>
    </location>
</feature>